<evidence type="ECO:0000313" key="2">
    <source>
        <dbReference type="EMBL" id="MCK2219464.1"/>
    </source>
</evidence>
<sequence length="91" mass="9828">MIRVRRMPFRLGEGVRLGEGADVIKPELNDPRNPQRLFGHLEQEHACLTFTASSDAPGGPVAPGRPQRDGDRRRQLDVGGGGTGSVGPMVR</sequence>
<name>A0ABT0G4N5_9ACTN</name>
<feature type="region of interest" description="Disordered" evidence="1">
    <location>
        <begin position="51"/>
        <end position="91"/>
    </location>
</feature>
<keyword evidence="3" id="KW-1185">Reference proteome</keyword>
<comment type="caution">
    <text evidence="2">The sequence shown here is derived from an EMBL/GenBank/DDBJ whole genome shotgun (WGS) entry which is preliminary data.</text>
</comment>
<feature type="compositionally biased region" description="Basic and acidic residues" evidence="1">
    <location>
        <begin position="66"/>
        <end position="76"/>
    </location>
</feature>
<dbReference type="EMBL" id="JAKRKC020000002">
    <property type="protein sequence ID" value="MCK2219464.1"/>
    <property type="molecule type" value="Genomic_DNA"/>
</dbReference>
<evidence type="ECO:0000256" key="1">
    <source>
        <dbReference type="SAM" id="MobiDB-lite"/>
    </source>
</evidence>
<reference evidence="2 3" key="1">
    <citation type="submission" date="2022-04" db="EMBL/GenBank/DDBJ databases">
        <title>Genome draft of Actinomadura sp. ATCC 31491.</title>
        <authorList>
            <person name="Shi X."/>
            <person name="Du Y."/>
        </authorList>
    </citation>
    <scope>NUCLEOTIDE SEQUENCE [LARGE SCALE GENOMIC DNA]</scope>
    <source>
        <strain evidence="2 3">ATCC 31491</strain>
    </source>
</reference>
<dbReference type="RefSeq" id="WP_242381451.1">
    <property type="nucleotide sequence ID" value="NZ_JAKRKC020000002.1"/>
</dbReference>
<gene>
    <name evidence="2" type="ORF">MF672_037560</name>
</gene>
<protein>
    <submittedName>
        <fullName evidence="2">Uncharacterized protein</fullName>
    </submittedName>
</protein>
<dbReference type="Proteomes" id="UP001317259">
    <property type="component" value="Unassembled WGS sequence"/>
</dbReference>
<accession>A0ABT0G4N5</accession>
<organism evidence="2 3">
    <name type="scientific">Actinomadura luzonensis</name>
    <dbReference type="NCBI Taxonomy" id="2805427"/>
    <lineage>
        <taxon>Bacteria</taxon>
        <taxon>Bacillati</taxon>
        <taxon>Actinomycetota</taxon>
        <taxon>Actinomycetes</taxon>
        <taxon>Streptosporangiales</taxon>
        <taxon>Thermomonosporaceae</taxon>
        <taxon>Actinomadura</taxon>
    </lineage>
</organism>
<proteinExistence type="predicted"/>
<evidence type="ECO:0000313" key="3">
    <source>
        <dbReference type="Proteomes" id="UP001317259"/>
    </source>
</evidence>